<evidence type="ECO:0000313" key="1">
    <source>
        <dbReference type="EMBL" id="KAL3801730.1"/>
    </source>
</evidence>
<proteinExistence type="predicted"/>
<name>A0ABD3QN06_9STRA</name>
<organism evidence="1 2">
    <name type="scientific">Stephanodiscus triporus</name>
    <dbReference type="NCBI Taxonomy" id="2934178"/>
    <lineage>
        <taxon>Eukaryota</taxon>
        <taxon>Sar</taxon>
        <taxon>Stramenopiles</taxon>
        <taxon>Ochrophyta</taxon>
        <taxon>Bacillariophyta</taxon>
        <taxon>Coscinodiscophyceae</taxon>
        <taxon>Thalassiosirophycidae</taxon>
        <taxon>Stephanodiscales</taxon>
        <taxon>Stephanodiscaceae</taxon>
        <taxon>Stephanodiscus</taxon>
    </lineage>
</organism>
<dbReference type="EMBL" id="JALLAZ020000175">
    <property type="protein sequence ID" value="KAL3801730.1"/>
    <property type="molecule type" value="Genomic_DNA"/>
</dbReference>
<sequence>MQVQMTMAHLRFTVSLWQIGPIDNVKFSSVITRLRRIVQDNTQGLNEDQMVLPVRLMWEIESQCSREERRWDWWLYC</sequence>
<accession>A0ABD3QN06</accession>
<dbReference type="Proteomes" id="UP001530315">
    <property type="component" value="Unassembled WGS sequence"/>
</dbReference>
<evidence type="ECO:0000313" key="2">
    <source>
        <dbReference type="Proteomes" id="UP001530315"/>
    </source>
</evidence>
<dbReference type="AlphaFoldDB" id="A0ABD3QN06"/>
<gene>
    <name evidence="1" type="ORF">ACHAW5_005830</name>
</gene>
<comment type="caution">
    <text evidence="1">The sequence shown here is derived from an EMBL/GenBank/DDBJ whole genome shotgun (WGS) entry which is preliminary data.</text>
</comment>
<protein>
    <submittedName>
        <fullName evidence="1">Uncharacterized protein</fullName>
    </submittedName>
</protein>
<keyword evidence="2" id="KW-1185">Reference proteome</keyword>
<reference evidence="1 2" key="1">
    <citation type="submission" date="2024-10" db="EMBL/GenBank/DDBJ databases">
        <title>Updated reference genomes for cyclostephanoid diatoms.</title>
        <authorList>
            <person name="Roberts W.R."/>
            <person name="Alverson A.J."/>
        </authorList>
    </citation>
    <scope>NUCLEOTIDE SEQUENCE [LARGE SCALE GENOMIC DNA]</scope>
    <source>
        <strain evidence="1 2">AJA276-08</strain>
    </source>
</reference>